<evidence type="ECO:0000256" key="2">
    <source>
        <dbReference type="ARBA" id="ARBA00023125"/>
    </source>
</evidence>
<comment type="caution">
    <text evidence="7">The sequence shown here is derived from an EMBL/GenBank/DDBJ whole genome shotgun (WGS) entry which is preliminary data.</text>
</comment>
<dbReference type="Pfam" id="PF00270">
    <property type="entry name" value="DEAD"/>
    <property type="match status" value="1"/>
</dbReference>
<dbReference type="SUPFAM" id="SSF52540">
    <property type="entry name" value="P-loop containing nucleoside triphosphate hydrolases"/>
    <property type="match status" value="1"/>
</dbReference>
<keyword evidence="3" id="KW-0413">Isomerase</keyword>
<dbReference type="Gene3D" id="3.40.50.300">
    <property type="entry name" value="P-loop containing nucleotide triphosphate hydrolases"/>
    <property type="match status" value="1"/>
</dbReference>
<evidence type="ECO:0000256" key="1">
    <source>
        <dbReference type="ARBA" id="ARBA00005446"/>
    </source>
</evidence>
<organism evidence="7 8">
    <name type="scientific">Gigaspora margarita</name>
    <dbReference type="NCBI Taxonomy" id="4874"/>
    <lineage>
        <taxon>Eukaryota</taxon>
        <taxon>Fungi</taxon>
        <taxon>Fungi incertae sedis</taxon>
        <taxon>Mucoromycota</taxon>
        <taxon>Glomeromycotina</taxon>
        <taxon>Glomeromycetes</taxon>
        <taxon>Diversisporales</taxon>
        <taxon>Gigasporaceae</taxon>
        <taxon>Gigaspora</taxon>
    </lineage>
</organism>
<evidence type="ECO:0000313" key="8">
    <source>
        <dbReference type="Proteomes" id="UP000789901"/>
    </source>
</evidence>
<dbReference type="EC" id="5.6.2.4" evidence="5"/>
<dbReference type="Proteomes" id="UP000789901">
    <property type="component" value="Unassembled WGS sequence"/>
</dbReference>
<dbReference type="PROSITE" id="PS51192">
    <property type="entry name" value="HELICASE_ATP_BIND_1"/>
    <property type="match status" value="1"/>
</dbReference>
<evidence type="ECO:0000259" key="6">
    <source>
        <dbReference type="PROSITE" id="PS51192"/>
    </source>
</evidence>
<dbReference type="PANTHER" id="PTHR13710:SF105">
    <property type="entry name" value="ATP-DEPENDENT DNA HELICASE Q1"/>
    <property type="match status" value="1"/>
</dbReference>
<sequence length="133" mass="14827">MNDNICQPMSLIQHIEFIEEKIFKYTNLRSGQLEVIKSYIGERKDTLVVIKTGGGKSFCYAASAILFDGLTIVISPLKSLIQNQVNHFIQLGIPCGSLLTLSKGTIEYESKLFDEIALGFTHLLYVTPEKTIA</sequence>
<dbReference type="InterPro" id="IPR011545">
    <property type="entry name" value="DEAD/DEAH_box_helicase_dom"/>
</dbReference>
<evidence type="ECO:0000256" key="4">
    <source>
        <dbReference type="ARBA" id="ARBA00034617"/>
    </source>
</evidence>
<evidence type="ECO:0000256" key="3">
    <source>
        <dbReference type="ARBA" id="ARBA00023235"/>
    </source>
</evidence>
<comment type="catalytic activity">
    <reaction evidence="4">
        <text>Couples ATP hydrolysis with the unwinding of duplex DNA by translocating in the 3'-5' direction.</text>
        <dbReference type="EC" id="5.6.2.4"/>
    </reaction>
</comment>
<proteinExistence type="inferred from homology"/>
<dbReference type="PANTHER" id="PTHR13710">
    <property type="entry name" value="DNA HELICASE RECQ FAMILY MEMBER"/>
    <property type="match status" value="1"/>
</dbReference>
<protein>
    <recommendedName>
        <fullName evidence="5">DNA 3'-5' helicase</fullName>
        <ecNumber evidence="5">5.6.2.4</ecNumber>
    </recommendedName>
</protein>
<dbReference type="InterPro" id="IPR014001">
    <property type="entry name" value="Helicase_ATP-bd"/>
</dbReference>
<reference evidence="7 8" key="1">
    <citation type="submission" date="2021-06" db="EMBL/GenBank/DDBJ databases">
        <authorList>
            <person name="Kallberg Y."/>
            <person name="Tangrot J."/>
            <person name="Rosling A."/>
        </authorList>
    </citation>
    <scope>NUCLEOTIDE SEQUENCE [LARGE SCALE GENOMIC DNA]</scope>
    <source>
        <strain evidence="7 8">120-4 pot B 10/14</strain>
    </source>
</reference>
<evidence type="ECO:0000256" key="5">
    <source>
        <dbReference type="ARBA" id="ARBA00034808"/>
    </source>
</evidence>
<comment type="similarity">
    <text evidence="1">Belongs to the helicase family. RecQ subfamily.</text>
</comment>
<gene>
    <name evidence="7" type="ORF">GMARGA_LOCUS9795</name>
</gene>
<name>A0ABN7URG9_GIGMA</name>
<keyword evidence="2" id="KW-0238">DNA-binding</keyword>
<dbReference type="InterPro" id="IPR027417">
    <property type="entry name" value="P-loop_NTPase"/>
</dbReference>
<dbReference type="EMBL" id="CAJVQB010005343">
    <property type="protein sequence ID" value="CAG8659316.1"/>
    <property type="molecule type" value="Genomic_DNA"/>
</dbReference>
<feature type="domain" description="Helicase ATP-binding" evidence="6">
    <location>
        <begin position="37"/>
        <end position="133"/>
    </location>
</feature>
<keyword evidence="8" id="KW-1185">Reference proteome</keyword>
<accession>A0ABN7URG9</accession>
<evidence type="ECO:0000313" key="7">
    <source>
        <dbReference type="EMBL" id="CAG8659316.1"/>
    </source>
</evidence>